<accession>A0ABW3WS84</accession>
<sequence>MSELLTVALICSSVLAAKDCSRTTALDVIVSPAHTPMECMIHGQTMAASTMASSNWGEAGERPYVKVTCERRHADFRGLRRAGYAAAIVLVPRHAI</sequence>
<dbReference type="EMBL" id="JBHTND010000001">
    <property type="protein sequence ID" value="MFD1300087.1"/>
    <property type="molecule type" value="Genomic_DNA"/>
</dbReference>
<gene>
    <name evidence="1" type="ORF">ACFQ4G_00610</name>
</gene>
<evidence type="ECO:0008006" key="3">
    <source>
        <dbReference type="Google" id="ProtNLM"/>
    </source>
</evidence>
<evidence type="ECO:0000313" key="1">
    <source>
        <dbReference type="EMBL" id="MFD1300087.1"/>
    </source>
</evidence>
<name>A0ABW3WS84_9HYPH</name>
<dbReference type="RefSeq" id="WP_238207788.1">
    <property type="nucleotide sequence ID" value="NZ_JBHTND010000001.1"/>
</dbReference>
<organism evidence="1 2">
    <name type="scientific">Methylobacterium marchantiae</name>
    <dbReference type="NCBI Taxonomy" id="600331"/>
    <lineage>
        <taxon>Bacteria</taxon>
        <taxon>Pseudomonadati</taxon>
        <taxon>Pseudomonadota</taxon>
        <taxon>Alphaproteobacteria</taxon>
        <taxon>Hyphomicrobiales</taxon>
        <taxon>Methylobacteriaceae</taxon>
        <taxon>Methylobacterium</taxon>
    </lineage>
</organism>
<keyword evidence="2" id="KW-1185">Reference proteome</keyword>
<evidence type="ECO:0000313" key="2">
    <source>
        <dbReference type="Proteomes" id="UP001597176"/>
    </source>
</evidence>
<proteinExistence type="predicted"/>
<comment type="caution">
    <text evidence="1">The sequence shown here is derived from an EMBL/GenBank/DDBJ whole genome shotgun (WGS) entry which is preliminary data.</text>
</comment>
<protein>
    <recommendedName>
        <fullName evidence="3">Ribosomal protein S27</fullName>
    </recommendedName>
</protein>
<reference evidence="2" key="1">
    <citation type="journal article" date="2019" name="Int. J. Syst. Evol. Microbiol.">
        <title>The Global Catalogue of Microorganisms (GCM) 10K type strain sequencing project: providing services to taxonomists for standard genome sequencing and annotation.</title>
        <authorList>
            <consortium name="The Broad Institute Genomics Platform"/>
            <consortium name="The Broad Institute Genome Sequencing Center for Infectious Disease"/>
            <person name="Wu L."/>
            <person name="Ma J."/>
        </authorList>
    </citation>
    <scope>NUCLEOTIDE SEQUENCE [LARGE SCALE GENOMIC DNA]</scope>
    <source>
        <strain evidence="2">CCUG 56108</strain>
    </source>
</reference>
<dbReference type="Proteomes" id="UP001597176">
    <property type="component" value="Unassembled WGS sequence"/>
</dbReference>